<evidence type="ECO:0000256" key="2">
    <source>
        <dbReference type="ARBA" id="ARBA00022679"/>
    </source>
</evidence>
<evidence type="ECO:0000256" key="3">
    <source>
        <dbReference type="ARBA" id="ARBA00023315"/>
    </source>
</evidence>
<feature type="transmembrane region" description="Helical" evidence="4">
    <location>
        <begin position="64"/>
        <end position="84"/>
    </location>
</feature>
<keyword evidence="4" id="KW-0472">Membrane</keyword>
<feature type="transmembrane region" description="Helical" evidence="4">
    <location>
        <begin position="90"/>
        <end position="108"/>
    </location>
</feature>
<dbReference type="PANTHER" id="PTHR10983:SF16">
    <property type="entry name" value="LYSOCARDIOLIPIN ACYLTRANSFERASE 1"/>
    <property type="match status" value="1"/>
</dbReference>
<comment type="similarity">
    <text evidence="1">Belongs to the 1-acyl-sn-glycerol-3-phosphate acyltransferase family.</text>
</comment>
<keyword evidence="2" id="KW-0808">Transferase</keyword>
<dbReference type="InterPro" id="IPR032098">
    <property type="entry name" value="Acyltransf_C"/>
</dbReference>
<name>A0ABR3GAE5_9PEZI</name>
<dbReference type="PANTHER" id="PTHR10983">
    <property type="entry name" value="1-ACYLGLYCEROL-3-PHOSPHATE ACYLTRANSFERASE-RELATED"/>
    <property type="match status" value="1"/>
</dbReference>
<dbReference type="Pfam" id="PF01553">
    <property type="entry name" value="Acyltransferase"/>
    <property type="match status" value="1"/>
</dbReference>
<keyword evidence="7" id="KW-1185">Reference proteome</keyword>
<dbReference type="Pfam" id="PF16076">
    <property type="entry name" value="Acyltransf_C"/>
    <property type="match status" value="1"/>
</dbReference>
<keyword evidence="3" id="KW-0012">Acyltransferase</keyword>
<organism evidence="6 7">
    <name type="scientific">Discina gigas</name>
    <dbReference type="NCBI Taxonomy" id="1032678"/>
    <lineage>
        <taxon>Eukaryota</taxon>
        <taxon>Fungi</taxon>
        <taxon>Dikarya</taxon>
        <taxon>Ascomycota</taxon>
        <taxon>Pezizomycotina</taxon>
        <taxon>Pezizomycetes</taxon>
        <taxon>Pezizales</taxon>
        <taxon>Discinaceae</taxon>
        <taxon>Discina</taxon>
    </lineage>
</organism>
<dbReference type="SMART" id="SM00563">
    <property type="entry name" value="PlsC"/>
    <property type="match status" value="1"/>
</dbReference>
<dbReference type="CDD" id="cd07990">
    <property type="entry name" value="LPLAT_LCLAT1-like"/>
    <property type="match status" value="1"/>
</dbReference>
<evidence type="ECO:0000313" key="7">
    <source>
        <dbReference type="Proteomes" id="UP001447188"/>
    </source>
</evidence>
<evidence type="ECO:0000259" key="5">
    <source>
        <dbReference type="SMART" id="SM00563"/>
    </source>
</evidence>
<gene>
    <name evidence="6" type="ORF">Q9L58_008158</name>
</gene>
<dbReference type="InterPro" id="IPR002123">
    <property type="entry name" value="Plipid/glycerol_acylTrfase"/>
</dbReference>
<keyword evidence="4" id="KW-1133">Transmembrane helix</keyword>
<dbReference type="SUPFAM" id="SSF69593">
    <property type="entry name" value="Glycerol-3-phosphate (1)-acyltransferase"/>
    <property type="match status" value="1"/>
</dbReference>
<evidence type="ECO:0000256" key="4">
    <source>
        <dbReference type="SAM" id="Phobius"/>
    </source>
</evidence>
<protein>
    <recommendedName>
        <fullName evidence="5">Phospholipid/glycerol acyltransferase domain-containing protein</fullName>
    </recommendedName>
</protein>
<reference evidence="6 7" key="1">
    <citation type="submission" date="2024-02" db="EMBL/GenBank/DDBJ databases">
        <title>Discinaceae phylogenomics.</title>
        <authorList>
            <person name="Dirks A.C."/>
            <person name="James T.Y."/>
        </authorList>
    </citation>
    <scope>NUCLEOTIDE SEQUENCE [LARGE SCALE GENOMIC DNA]</scope>
    <source>
        <strain evidence="6 7">ACD0624</strain>
    </source>
</reference>
<proteinExistence type="inferred from homology"/>
<evidence type="ECO:0000256" key="1">
    <source>
        <dbReference type="ARBA" id="ARBA00008655"/>
    </source>
</evidence>
<feature type="domain" description="Phospholipid/glycerol acyltransferase" evidence="5">
    <location>
        <begin position="52"/>
        <end position="176"/>
    </location>
</feature>
<keyword evidence="4" id="KW-0812">Transmembrane</keyword>
<feature type="transmembrane region" description="Helical" evidence="4">
    <location>
        <begin position="332"/>
        <end position="353"/>
    </location>
</feature>
<evidence type="ECO:0000313" key="6">
    <source>
        <dbReference type="EMBL" id="KAL0632929.1"/>
    </source>
</evidence>
<accession>A0ABR3GAE5</accession>
<dbReference type="EMBL" id="JBBBZM010000143">
    <property type="protein sequence ID" value="KAL0632929.1"/>
    <property type="molecule type" value="Genomic_DNA"/>
</dbReference>
<dbReference type="Proteomes" id="UP001447188">
    <property type="component" value="Unassembled WGS sequence"/>
</dbReference>
<comment type="caution">
    <text evidence="6">The sequence shown here is derived from an EMBL/GenBank/DDBJ whole genome shotgun (WGS) entry which is preliminary data.</text>
</comment>
<sequence length="365" mass="41836">MARTKQHFGVLVTTITQWWSPTVVRVTGDKSVRHQLKRMPDGRLECEFPERMILIANHQLYSDWLYLWWISYTARLHGFIYIILKESLKYIPVIGGGMQFYGFIFLARKWEQDKPRFRYRLSKLAAGGKQEPMWLMIFPEGTNLSDNGRKASAKYAEKTGIKDLRHLMIPRSTGLRFCLENLAGSVDWVYDCTVAYEGIPRGKFGQDYFTLSSTYFQGRPPKSVNMHFRRFAIASIPISDPTEFEAWIRQRWLEKDDLLEYYVQNGRFPEDDDKTNGLSIEGEEKIEVKQRIKVGGKERIISTMGGSSAAGNWGGPIETEVKLKAWWEALDIFVVIVTVALLANVVTKAYAVVRLVVPGSSVLDG</sequence>